<evidence type="ECO:0000313" key="3">
    <source>
        <dbReference type="EMBL" id="GEO80003.1"/>
    </source>
</evidence>
<dbReference type="InterPro" id="IPR050706">
    <property type="entry name" value="Cyclic-di-GMP_PDE-like"/>
</dbReference>
<dbReference type="RefSeq" id="WP_147162073.1">
    <property type="nucleotide sequence ID" value="NZ_BJZO01000002.1"/>
</dbReference>
<organism evidence="3 4">
    <name type="scientific">Pararhodospirillum oryzae</name>
    <dbReference type="NCBI Taxonomy" id="478448"/>
    <lineage>
        <taxon>Bacteria</taxon>
        <taxon>Pseudomonadati</taxon>
        <taxon>Pseudomonadota</taxon>
        <taxon>Alphaproteobacteria</taxon>
        <taxon>Rhodospirillales</taxon>
        <taxon>Rhodospirillaceae</taxon>
        <taxon>Pararhodospirillum</taxon>
    </lineage>
</organism>
<dbReference type="PANTHER" id="PTHR33121">
    <property type="entry name" value="CYCLIC DI-GMP PHOSPHODIESTERASE PDEF"/>
    <property type="match status" value="1"/>
</dbReference>
<dbReference type="OrthoDB" id="9813903at2"/>
<feature type="region of interest" description="Disordered" evidence="1">
    <location>
        <begin position="262"/>
        <end position="288"/>
    </location>
</feature>
<protein>
    <submittedName>
        <fullName evidence="3">Diguanylate phosphodiesterase</fullName>
    </submittedName>
</protein>
<dbReference type="AlphaFoldDB" id="A0A512H3J9"/>
<dbReference type="InterPro" id="IPR035919">
    <property type="entry name" value="EAL_sf"/>
</dbReference>
<dbReference type="PANTHER" id="PTHR33121:SF76">
    <property type="entry name" value="SIGNALING PROTEIN"/>
    <property type="match status" value="1"/>
</dbReference>
<sequence>MSTLRVLRPRSQDPGWIHTIRELYAIDRVGVEYQPLIEARDGGLVGYEALARFQDAQGRQIPPDRVFQALHGTGAGGLWVAELTLKRLQIAHAPADGLVFVNVDPCGLAEAGSDALSARLDELERVLAPRPGVVVELIENTDTTHATVVDQVTRDLAGRGITLALDDIGAAGAFLSLPQVSRVAYLKFDRSWITTWDQNDPGHDPALLAALLSYARQSGKRSVLEGVETPEHQRLAVQAGFDLVQGFLFRERFVHATQPLAAEAPPRAARRPGARLPTPAWGRAPRFS</sequence>
<accession>A0A512H3J9</accession>
<dbReference type="SMART" id="SM00052">
    <property type="entry name" value="EAL"/>
    <property type="match status" value="1"/>
</dbReference>
<evidence type="ECO:0000313" key="4">
    <source>
        <dbReference type="Proteomes" id="UP000321567"/>
    </source>
</evidence>
<dbReference type="CDD" id="cd01948">
    <property type="entry name" value="EAL"/>
    <property type="match status" value="1"/>
</dbReference>
<comment type="caution">
    <text evidence="3">The sequence shown here is derived from an EMBL/GenBank/DDBJ whole genome shotgun (WGS) entry which is preliminary data.</text>
</comment>
<gene>
    <name evidence="3" type="ORF">ROR02_01340</name>
</gene>
<dbReference type="InterPro" id="IPR001633">
    <property type="entry name" value="EAL_dom"/>
</dbReference>
<feature type="domain" description="EAL" evidence="2">
    <location>
        <begin position="13"/>
        <end position="266"/>
    </location>
</feature>
<dbReference type="EMBL" id="BJZO01000002">
    <property type="protein sequence ID" value="GEO80003.1"/>
    <property type="molecule type" value="Genomic_DNA"/>
</dbReference>
<proteinExistence type="predicted"/>
<evidence type="ECO:0000256" key="1">
    <source>
        <dbReference type="SAM" id="MobiDB-lite"/>
    </source>
</evidence>
<reference evidence="3 4" key="1">
    <citation type="submission" date="2019-07" db="EMBL/GenBank/DDBJ databases">
        <title>Whole genome shotgun sequence of Rhodospirillum oryzae NBRC 107573.</title>
        <authorList>
            <person name="Hosoyama A."/>
            <person name="Uohara A."/>
            <person name="Ohji S."/>
            <person name="Ichikawa N."/>
        </authorList>
    </citation>
    <scope>NUCLEOTIDE SEQUENCE [LARGE SCALE GENOMIC DNA]</scope>
    <source>
        <strain evidence="3 4">NBRC 107573</strain>
    </source>
</reference>
<keyword evidence="4" id="KW-1185">Reference proteome</keyword>
<dbReference type="Gene3D" id="3.20.20.450">
    <property type="entry name" value="EAL domain"/>
    <property type="match status" value="1"/>
</dbReference>
<dbReference type="GO" id="GO:0071111">
    <property type="term" value="F:cyclic-guanylate-specific phosphodiesterase activity"/>
    <property type="evidence" value="ECO:0007669"/>
    <property type="project" value="InterPro"/>
</dbReference>
<dbReference type="Pfam" id="PF00563">
    <property type="entry name" value="EAL"/>
    <property type="match status" value="1"/>
</dbReference>
<dbReference type="SUPFAM" id="SSF141868">
    <property type="entry name" value="EAL domain-like"/>
    <property type="match status" value="1"/>
</dbReference>
<dbReference type="Proteomes" id="UP000321567">
    <property type="component" value="Unassembled WGS sequence"/>
</dbReference>
<name>A0A512H3J9_9PROT</name>
<evidence type="ECO:0000259" key="2">
    <source>
        <dbReference type="PROSITE" id="PS50883"/>
    </source>
</evidence>
<dbReference type="PROSITE" id="PS50883">
    <property type="entry name" value="EAL"/>
    <property type="match status" value="1"/>
</dbReference>